<name>A0A224Y6Z8_9ACAR</name>
<reference evidence="1" key="1">
    <citation type="journal article" date="2017" name="Parasit. Vectors">
        <title>Sialotranscriptomics of Rhipicephalus zambeziensis reveals intricate expression profiles of secretory proteins and suggests tight temporal transcriptional regulation during blood-feeding.</title>
        <authorList>
            <person name="de Castro M.H."/>
            <person name="de Klerk D."/>
            <person name="Pienaar R."/>
            <person name="Rees D.J.G."/>
            <person name="Mans B.J."/>
        </authorList>
    </citation>
    <scope>NUCLEOTIDE SEQUENCE</scope>
    <source>
        <tissue evidence="1">Salivary glands</tissue>
    </source>
</reference>
<evidence type="ECO:0000313" key="1">
    <source>
        <dbReference type="EMBL" id="MAA13346.1"/>
    </source>
</evidence>
<protein>
    <submittedName>
        <fullName evidence="1">Uncharacterized protein</fullName>
    </submittedName>
</protein>
<proteinExistence type="predicted"/>
<accession>A0A224Y6Z8</accession>
<sequence>MQFKAGGCPSGLYTDYKNILFADSVDSVIFHFYDTHYKQSTLYMKTPLPLHCLQFEHTASCTTQVQTAIRWSRSPNNEAIAPTTWTVKTLKMGSNPL</sequence>
<dbReference type="EMBL" id="GFPF01002200">
    <property type="protein sequence ID" value="MAA13346.1"/>
    <property type="molecule type" value="Transcribed_RNA"/>
</dbReference>
<dbReference type="AlphaFoldDB" id="A0A224Y6Z8"/>
<organism evidence="1">
    <name type="scientific">Rhipicephalus zambeziensis</name>
    <dbReference type="NCBI Taxonomy" id="60191"/>
    <lineage>
        <taxon>Eukaryota</taxon>
        <taxon>Metazoa</taxon>
        <taxon>Ecdysozoa</taxon>
        <taxon>Arthropoda</taxon>
        <taxon>Chelicerata</taxon>
        <taxon>Arachnida</taxon>
        <taxon>Acari</taxon>
        <taxon>Parasitiformes</taxon>
        <taxon>Ixodida</taxon>
        <taxon>Ixodoidea</taxon>
        <taxon>Ixodidae</taxon>
        <taxon>Rhipicephalinae</taxon>
        <taxon>Rhipicephalus</taxon>
        <taxon>Rhipicephalus</taxon>
    </lineage>
</organism>